<evidence type="ECO:0000256" key="2">
    <source>
        <dbReference type="ARBA" id="ARBA00022679"/>
    </source>
</evidence>
<keyword evidence="3" id="KW-0547">Nucleotide-binding</keyword>
<keyword evidence="2" id="KW-0808">Transferase</keyword>
<dbReference type="GO" id="GO:0016301">
    <property type="term" value="F:kinase activity"/>
    <property type="evidence" value="ECO:0007669"/>
    <property type="project" value="UniProtKB-KW"/>
</dbReference>
<evidence type="ECO:0000259" key="7">
    <source>
        <dbReference type="Pfam" id="PF07005"/>
    </source>
</evidence>
<evidence type="ECO:0008006" key="11">
    <source>
        <dbReference type="Google" id="ProtNLM"/>
    </source>
</evidence>
<evidence type="ECO:0000256" key="3">
    <source>
        <dbReference type="ARBA" id="ARBA00022741"/>
    </source>
</evidence>
<dbReference type="STRING" id="93059.P9211_17181"/>
<evidence type="ECO:0000256" key="1">
    <source>
        <dbReference type="ARBA" id="ARBA00005715"/>
    </source>
</evidence>
<evidence type="ECO:0000313" key="10">
    <source>
        <dbReference type="Proteomes" id="UP000000788"/>
    </source>
</evidence>
<dbReference type="AlphaFoldDB" id="A9BCT7"/>
<dbReference type="HOGENOM" id="CLU_044742_0_0_3"/>
<keyword evidence="4" id="KW-0418">Kinase</keyword>
<dbReference type="InterPro" id="IPR031475">
    <property type="entry name" value="NBD_C"/>
</dbReference>
<dbReference type="EMBL" id="CP000878">
    <property type="protein sequence ID" value="ABX09649.1"/>
    <property type="molecule type" value="Genomic_DNA"/>
</dbReference>
<dbReference type="Pfam" id="PF17042">
    <property type="entry name" value="NBD_C"/>
    <property type="match status" value="1"/>
</dbReference>
<keyword evidence="5" id="KW-0067">ATP-binding</keyword>
<protein>
    <recommendedName>
        <fullName evidence="11">Four-carbon acid sugar kinase family protein</fullName>
    </recommendedName>
</protein>
<dbReference type="SUPFAM" id="SSF142764">
    <property type="entry name" value="YgbK-like"/>
    <property type="match status" value="1"/>
</dbReference>
<dbReference type="Gene3D" id="3.40.980.20">
    <property type="entry name" value="Four-carbon acid sugar kinase, nucleotide binding domain"/>
    <property type="match status" value="1"/>
</dbReference>
<evidence type="ECO:0000256" key="6">
    <source>
        <dbReference type="ARBA" id="ARBA00023277"/>
    </source>
</evidence>
<evidence type="ECO:0000256" key="4">
    <source>
        <dbReference type="ARBA" id="ARBA00022777"/>
    </source>
</evidence>
<dbReference type="InterPro" id="IPR042213">
    <property type="entry name" value="NBD_C_sf"/>
</dbReference>
<feature type="domain" description="Four-carbon acid sugar kinase nucleotide binding" evidence="8">
    <location>
        <begin position="278"/>
        <end position="446"/>
    </location>
</feature>
<evidence type="ECO:0000259" key="8">
    <source>
        <dbReference type="Pfam" id="PF17042"/>
    </source>
</evidence>
<accession>A9BCT7</accession>
<keyword evidence="6" id="KW-0119">Carbohydrate metabolism</keyword>
<sequence>MINNNFKKIIVFDDDPTGSQTVFDCPLLLTLDEETILRSLKLSSPLLFLLANTRSLSPYIVEARTKEICQSLLRALKKTSIKTEDVLFISRGDSTLRGHGILEPYILNEELGPFDATFHVPAFFEGGRTTVDDVHLLDGIPVHKSIFARDKVFGYSTSYLPKWLQEKSKGSIVQNNVSSISISDLEQAISSESGMKNLLTFLSKLSCNEMVVVNANLPKHLDVFAFAIKTLKGKKRFLFRSAASLLNAISKIDSSSNSIKNFSDLRVKNRFNKPRPGLVLVGSHVQLADDQLERLLTENACIGVELPLDKIRRILEEECSETLISELKKSYAIKIKDILYQGKTPVLYTTRRELKFDSSAKRLTFGLVIAQVMAALSSEVIDDIGYIISKGGITTHILLSEGLKLDLVHLKGQIIPGISVVSSYNKNQLNLPIITFPGNLGNQNTLLDSWKIMESKN</sequence>
<evidence type="ECO:0000313" key="9">
    <source>
        <dbReference type="EMBL" id="ABX09649.1"/>
    </source>
</evidence>
<feature type="domain" description="Four-carbon acid sugar kinase N-terminal" evidence="7">
    <location>
        <begin position="9"/>
        <end position="248"/>
    </location>
</feature>
<gene>
    <name evidence="9" type="ordered locus">P9211_17181</name>
</gene>
<name>A9BCT7_PROM4</name>
<dbReference type="KEGG" id="pmj:P9211_17181"/>
<keyword evidence="10" id="KW-1185">Reference proteome</keyword>
<dbReference type="InterPro" id="IPR037051">
    <property type="entry name" value="4-carb_acid_sugar_kinase_N_sf"/>
</dbReference>
<reference evidence="9 10" key="1">
    <citation type="journal article" date="2007" name="PLoS Genet.">
        <title>Patterns and implications of gene gain and loss in the evolution of Prochlorococcus.</title>
        <authorList>
            <person name="Kettler G.C."/>
            <person name="Martiny A.C."/>
            <person name="Huang K."/>
            <person name="Zucker J."/>
            <person name="Coleman M.L."/>
            <person name="Rodrigue S."/>
            <person name="Chen F."/>
            <person name="Lapidus A."/>
            <person name="Ferriera S."/>
            <person name="Johnson J."/>
            <person name="Steglich C."/>
            <person name="Church G.M."/>
            <person name="Richardson P."/>
            <person name="Chisholm S.W."/>
        </authorList>
    </citation>
    <scope>NUCLEOTIDE SEQUENCE [LARGE SCALE GENOMIC DNA]</scope>
    <source>
        <strain evidence="10">MIT 9211</strain>
    </source>
</reference>
<dbReference type="Pfam" id="PF07005">
    <property type="entry name" value="SBD_N"/>
    <property type="match status" value="1"/>
</dbReference>
<organism evidence="9 10">
    <name type="scientific">Prochlorococcus marinus (strain MIT 9211)</name>
    <dbReference type="NCBI Taxonomy" id="93059"/>
    <lineage>
        <taxon>Bacteria</taxon>
        <taxon>Bacillati</taxon>
        <taxon>Cyanobacteriota</taxon>
        <taxon>Cyanophyceae</taxon>
        <taxon>Synechococcales</taxon>
        <taxon>Prochlorococcaceae</taxon>
        <taxon>Prochlorococcus</taxon>
    </lineage>
</organism>
<dbReference type="GO" id="GO:0005524">
    <property type="term" value="F:ATP binding"/>
    <property type="evidence" value="ECO:0007669"/>
    <property type="project" value="UniProtKB-KW"/>
</dbReference>
<evidence type="ECO:0000256" key="5">
    <source>
        <dbReference type="ARBA" id="ARBA00022840"/>
    </source>
</evidence>
<dbReference type="Gene3D" id="3.40.50.10840">
    <property type="entry name" value="Putative sugar-binding, N-terminal domain"/>
    <property type="match status" value="1"/>
</dbReference>
<dbReference type="RefSeq" id="WP_012196269.1">
    <property type="nucleotide sequence ID" value="NC_009976.1"/>
</dbReference>
<comment type="similarity">
    <text evidence="1">Belongs to the four-carbon acid sugar kinase family.</text>
</comment>
<dbReference type="eggNOG" id="COG3395">
    <property type="taxonomic scope" value="Bacteria"/>
</dbReference>
<dbReference type="Proteomes" id="UP000000788">
    <property type="component" value="Chromosome"/>
</dbReference>
<dbReference type="InterPro" id="IPR010737">
    <property type="entry name" value="4-carb_acid_sugar_kinase_N"/>
</dbReference>
<proteinExistence type="inferred from homology"/>